<dbReference type="PROSITE" id="PS51186">
    <property type="entry name" value="GNAT"/>
    <property type="match status" value="1"/>
</dbReference>
<keyword evidence="2" id="KW-0808">Transferase</keyword>
<evidence type="ECO:0000259" key="1">
    <source>
        <dbReference type="PROSITE" id="PS51186"/>
    </source>
</evidence>
<dbReference type="Gene3D" id="3.40.630.30">
    <property type="match status" value="1"/>
</dbReference>
<dbReference type="RefSeq" id="WP_167974129.1">
    <property type="nucleotide sequence ID" value="NZ_BHZG01000444.1"/>
</dbReference>
<gene>
    <name evidence="2" type="ORF">HCN56_22815</name>
</gene>
<dbReference type="EMBL" id="JAAVJD010000283">
    <property type="protein sequence ID" value="NJQ08335.1"/>
    <property type="molecule type" value="Genomic_DNA"/>
</dbReference>
<evidence type="ECO:0000313" key="2">
    <source>
        <dbReference type="EMBL" id="NJQ08335.1"/>
    </source>
</evidence>
<dbReference type="GO" id="GO:0016747">
    <property type="term" value="F:acyltransferase activity, transferring groups other than amino-acyl groups"/>
    <property type="evidence" value="ECO:0007669"/>
    <property type="project" value="InterPro"/>
</dbReference>
<dbReference type="SUPFAM" id="SSF55729">
    <property type="entry name" value="Acyl-CoA N-acyltransferases (Nat)"/>
    <property type="match status" value="1"/>
</dbReference>
<feature type="domain" description="N-acetyltransferase" evidence="1">
    <location>
        <begin position="6"/>
        <end position="206"/>
    </location>
</feature>
<dbReference type="Proteomes" id="UP000578686">
    <property type="component" value="Unassembled WGS sequence"/>
</dbReference>
<sequence length="206" mass="22349">MSRTAPELRPYRPTDSAWLADVCVRTGLGGEDATGHYDDPEVLPAIFASPYAALEPSLVFVADDGERVIGYVLGTADSAGFFDRFRREWLPTVADRFPAPDGPVEGPDAAMRELLHHAGRMHVPAFDECHPAHLHIDLLPEGQGRGLGRALMETYLDALRERGVPGVHLGVNPENTRARAFYDRLGFTSLTAPGASPGAVHLGMRL</sequence>
<name>A0A7X6D598_9ACTN</name>
<proteinExistence type="predicted"/>
<dbReference type="Pfam" id="PF00583">
    <property type="entry name" value="Acetyltransf_1"/>
    <property type="match status" value="1"/>
</dbReference>
<reference evidence="2 3" key="1">
    <citation type="submission" date="2020-03" db="EMBL/GenBank/DDBJ databases">
        <title>Draft genome of Streptomyces sp. ventii, isolated from the Axial Seamount in the Pacific Ocean, and resequencing of the two type strains Streptomyces lonarensis strain NCL 716 and Streptomyces bohaiensis strain 11A07.</title>
        <authorList>
            <person name="Loughran R.M."/>
            <person name="Pfannmuller K.M."/>
            <person name="Wasson B.J."/>
            <person name="Deadmond M.C."/>
            <person name="Paddock B.E."/>
            <person name="Koyack M.J."/>
            <person name="Gallegos D.A."/>
            <person name="Mitchell E.A."/>
            <person name="Ushijima B."/>
            <person name="Saw J.H."/>
            <person name="Mcphail K.L."/>
            <person name="Videau P."/>
        </authorList>
    </citation>
    <scope>NUCLEOTIDE SEQUENCE [LARGE SCALE GENOMIC DNA]</scope>
    <source>
        <strain evidence="2 3">NCL716</strain>
    </source>
</reference>
<protein>
    <submittedName>
        <fullName evidence="2">GNAT family N-acetyltransferase</fullName>
    </submittedName>
</protein>
<dbReference type="InterPro" id="IPR051822">
    <property type="entry name" value="Glycosyl_Hydrolase_84"/>
</dbReference>
<keyword evidence="3" id="KW-1185">Reference proteome</keyword>
<dbReference type="InterPro" id="IPR000182">
    <property type="entry name" value="GNAT_dom"/>
</dbReference>
<dbReference type="InterPro" id="IPR016181">
    <property type="entry name" value="Acyl_CoA_acyltransferase"/>
</dbReference>
<dbReference type="PANTHER" id="PTHR13170">
    <property type="entry name" value="O-GLCNACASE"/>
    <property type="match status" value="1"/>
</dbReference>
<evidence type="ECO:0000313" key="3">
    <source>
        <dbReference type="Proteomes" id="UP000578686"/>
    </source>
</evidence>
<accession>A0A7X6D598</accession>
<comment type="caution">
    <text evidence="2">The sequence shown here is derived from an EMBL/GenBank/DDBJ whole genome shotgun (WGS) entry which is preliminary data.</text>
</comment>
<organism evidence="2 3">
    <name type="scientific">Streptomyces lonarensis</name>
    <dbReference type="NCBI Taxonomy" id="700599"/>
    <lineage>
        <taxon>Bacteria</taxon>
        <taxon>Bacillati</taxon>
        <taxon>Actinomycetota</taxon>
        <taxon>Actinomycetes</taxon>
        <taxon>Kitasatosporales</taxon>
        <taxon>Streptomycetaceae</taxon>
        <taxon>Streptomyces</taxon>
    </lineage>
</organism>
<dbReference type="AlphaFoldDB" id="A0A7X6D598"/>
<dbReference type="CDD" id="cd04301">
    <property type="entry name" value="NAT_SF"/>
    <property type="match status" value="1"/>
</dbReference>
<dbReference type="PANTHER" id="PTHR13170:SF16">
    <property type="entry name" value="PROTEIN O-GLCNACASE"/>
    <property type="match status" value="1"/>
</dbReference>